<evidence type="ECO:0000313" key="1">
    <source>
        <dbReference type="EMBL" id="AGF79307.1"/>
    </source>
</evidence>
<dbReference type="RefSeq" id="WP_015404993.1">
    <property type="nucleotide sequence ID" value="NC_020304.1"/>
</dbReference>
<gene>
    <name evidence="1" type="ordered locus">UWK_02776</name>
</gene>
<reference evidence="2" key="1">
    <citation type="journal article" date="2013" name="Stand. Genomic Sci.">
        <title>Complete genome sequence of Desulfocapsa sulfexigens, a marine deltaproteobacterium specialized in disproportionating inorganic sulfur compounds.</title>
        <authorList>
            <person name="Finster K.W."/>
            <person name="Kjeldsen K.U."/>
            <person name="Kube M."/>
            <person name="Reinhardt R."/>
            <person name="Mussmann M."/>
            <person name="Amann R."/>
            <person name="Schreiber L."/>
        </authorList>
    </citation>
    <scope>NUCLEOTIDE SEQUENCE [LARGE SCALE GENOMIC DNA]</scope>
    <source>
        <strain evidence="2">DSM 10523 / SB164P1</strain>
    </source>
</reference>
<dbReference type="HOGENOM" id="CLU_2272881_0_0_7"/>
<sequence>MPYRNINLILRERKARVMITGSASGTVNMSRLPDDGEIVGVETDFSEYLTIEVHSSTDFGNTCHGAATHHVYKGPPGQMELIVDIGELVEFSHSKIYAIHRG</sequence>
<keyword evidence="2" id="KW-1185">Reference proteome</keyword>
<proteinExistence type="predicted"/>
<dbReference type="KEGG" id="dsf:UWK_02776"/>
<accession>M1PCG3</accession>
<protein>
    <submittedName>
        <fullName evidence="1">Uncharacterized protein</fullName>
    </submittedName>
</protein>
<dbReference type="AlphaFoldDB" id="M1PCG3"/>
<dbReference type="EMBL" id="CP003985">
    <property type="protein sequence ID" value="AGF79307.1"/>
    <property type="molecule type" value="Genomic_DNA"/>
</dbReference>
<name>M1PCG3_DESSD</name>
<organism evidence="1 2">
    <name type="scientific">Desulfocapsa sulfexigens (strain DSM 10523 / SB164P1)</name>
    <dbReference type="NCBI Taxonomy" id="1167006"/>
    <lineage>
        <taxon>Bacteria</taxon>
        <taxon>Pseudomonadati</taxon>
        <taxon>Thermodesulfobacteriota</taxon>
        <taxon>Desulfobulbia</taxon>
        <taxon>Desulfobulbales</taxon>
        <taxon>Desulfocapsaceae</taxon>
        <taxon>Desulfocapsa</taxon>
    </lineage>
</organism>
<dbReference type="Proteomes" id="UP000011721">
    <property type="component" value="Chromosome"/>
</dbReference>
<evidence type="ECO:0000313" key="2">
    <source>
        <dbReference type="Proteomes" id="UP000011721"/>
    </source>
</evidence>